<evidence type="ECO:0000313" key="2">
    <source>
        <dbReference type="EMBL" id="BAP68939.1"/>
    </source>
</evidence>
<dbReference type="EMBL" id="AB922363">
    <property type="protein sequence ID" value="BAP68939.1"/>
    <property type="molecule type" value="mRNA"/>
</dbReference>
<name>A0A090C2S1_HYAAE</name>
<organism evidence="2">
    <name type="scientific">Hyaloperonospora arabidopsidis (strain Emoy2)</name>
    <name type="common">Downy mildew agent</name>
    <name type="synonym">Peronospora arabidopsidis</name>
    <dbReference type="NCBI Taxonomy" id="559515"/>
    <lineage>
        <taxon>Eukaryota</taxon>
        <taxon>Sar</taxon>
        <taxon>Stramenopiles</taxon>
        <taxon>Oomycota</taxon>
        <taxon>Peronosporomycetes</taxon>
        <taxon>Peronosporales</taxon>
        <taxon>Peronosporaceae</taxon>
        <taxon>Hyaloperonospora</taxon>
    </lineage>
</organism>
<dbReference type="AlphaFoldDB" id="A0A090C2S1"/>
<feature type="signal peptide" evidence="1">
    <location>
        <begin position="1"/>
        <end position="30"/>
    </location>
</feature>
<reference evidence="2" key="1">
    <citation type="journal article" date="2014" name="PLoS Pathog.">
        <title>Expression profiling during Arabidopsis/downy mildew interaction reveals a highly-expressed effector that attenuates responses to salicylic acid.</title>
        <authorList>
            <person name="Asai S."/>
            <person name="Rallapalli G."/>
            <person name="Piquerez S.J.M."/>
            <person name="Caillaud M.C."/>
            <person name="Furzer O.J."/>
            <person name="Ishaque N."/>
            <person name="Wirthmueller L."/>
            <person name="Fabro G."/>
            <person name="Shirasu K."/>
            <person name="Jones J.D.G."/>
        </authorList>
    </citation>
    <scope>NUCLEOTIDE SEQUENCE</scope>
    <source>
        <strain evidence="2">Emoy2</strain>
    </source>
</reference>
<gene>
    <name evidence="2" type="primary">HaRxLL56</name>
</gene>
<protein>
    <submittedName>
        <fullName evidence="2">RxLR effector candidate protein</fullName>
    </submittedName>
</protein>
<accession>A0A090C2S1</accession>
<evidence type="ECO:0000256" key="1">
    <source>
        <dbReference type="SAM" id="SignalP"/>
    </source>
</evidence>
<sequence length="103" mass="12295">MIQKLQKAQISGPMTLHLLLILCVDQKVSLNRWERWAGFMEYAMETLVRRWVTDETLVHDVYNMLKLPDQSNWYYFDVRMNISQRFVVALSRRYSDNPNASIP</sequence>
<keyword evidence="1" id="KW-0732">Signal</keyword>
<feature type="non-terminal residue" evidence="2">
    <location>
        <position position="103"/>
    </location>
</feature>
<proteinExistence type="evidence at transcript level"/>
<feature type="chain" id="PRO_5001853514" evidence="1">
    <location>
        <begin position="31"/>
        <end position="103"/>
    </location>
</feature>